<sequence>MRISVIGAGNGGQALAGYLALKGFDVSLYNRSKKRIETIMESKKLVLEGEIKATVQISHVTTNIADAVKGRKLILVAVPANAHEDIARTLAPHLEDGQVIVLNPGRTAGALEFRAVLRKLNVQKKVVIAEAETFIFASRIVQPGVVRIFGIKKHVPVAALPSSENTVLEETLLKVLPEFVIVPNTLYTSFNNIGAIFHPATTLLNIGWIESCAGEFAFYMQGMSPSVTKVLEFLDNERCAVAKAFGIKPMSLKEWLTYHYGVEADTLYDAIHSSHVYEHIKAPSTIENRYILEDVPTGLVPFSAFGKLSGVETPATDTIIKLASLVMGMDFYSLGRNLEKLCLTGKTVEEVKQIMKEGF</sequence>
<comment type="caution">
    <text evidence="4">The sequence shown here is derived from an EMBL/GenBank/DDBJ whole genome shotgun (WGS) entry which is preliminary data.</text>
</comment>
<dbReference type="PANTHER" id="PTHR38015:SF1">
    <property type="entry name" value="OPINE DEHYDROGENASE DOMAIN-CONTAINING PROTEIN"/>
    <property type="match status" value="1"/>
</dbReference>
<evidence type="ECO:0000259" key="3">
    <source>
        <dbReference type="Pfam" id="PF02317"/>
    </source>
</evidence>
<dbReference type="AlphaFoldDB" id="A0A7V4KDB3"/>
<proteinExistence type="predicted"/>
<dbReference type="EMBL" id="DSZZ01000234">
    <property type="protein sequence ID" value="HGU52895.1"/>
    <property type="molecule type" value="Genomic_DNA"/>
</dbReference>
<protein>
    <submittedName>
        <fullName evidence="4">NADP transhydrogenase subunit alpha</fullName>
    </submittedName>
</protein>
<accession>A0A7V4KDB3</accession>
<evidence type="ECO:0000259" key="2">
    <source>
        <dbReference type="Pfam" id="PF01210"/>
    </source>
</evidence>
<evidence type="ECO:0000313" key="4">
    <source>
        <dbReference type="EMBL" id="HGU52895.1"/>
    </source>
</evidence>
<dbReference type="SUPFAM" id="SSF51735">
    <property type="entry name" value="NAD(P)-binding Rossmann-fold domains"/>
    <property type="match status" value="1"/>
</dbReference>
<dbReference type="Gene3D" id="3.40.50.720">
    <property type="entry name" value="NAD(P)-binding Rossmann-like Domain"/>
    <property type="match status" value="1"/>
</dbReference>
<dbReference type="InterPro" id="IPR011128">
    <property type="entry name" value="G3P_DH_NAD-dep_N"/>
</dbReference>
<keyword evidence="1" id="KW-0560">Oxidoreductase</keyword>
<gene>
    <name evidence="4" type="ORF">ENT78_05140</name>
</gene>
<dbReference type="GO" id="GO:0051287">
    <property type="term" value="F:NAD binding"/>
    <property type="evidence" value="ECO:0007669"/>
    <property type="project" value="InterPro"/>
</dbReference>
<dbReference type="Pfam" id="PF02317">
    <property type="entry name" value="Octopine_DH"/>
    <property type="match status" value="1"/>
</dbReference>
<dbReference type="InterPro" id="IPR051729">
    <property type="entry name" value="Opine/Lysopine_DH"/>
</dbReference>
<dbReference type="PANTHER" id="PTHR38015">
    <property type="entry name" value="BLR6086 PROTEIN"/>
    <property type="match status" value="1"/>
</dbReference>
<dbReference type="SUPFAM" id="SSF48179">
    <property type="entry name" value="6-phosphogluconate dehydrogenase C-terminal domain-like"/>
    <property type="match status" value="1"/>
</dbReference>
<reference evidence="4" key="1">
    <citation type="journal article" date="2020" name="mSystems">
        <title>Genome- and Community-Level Interaction Insights into Carbon Utilization and Element Cycling Functions of Hydrothermarchaeota in Hydrothermal Sediment.</title>
        <authorList>
            <person name="Zhou Z."/>
            <person name="Liu Y."/>
            <person name="Xu W."/>
            <person name="Pan J."/>
            <person name="Luo Z.H."/>
            <person name="Li M."/>
        </authorList>
    </citation>
    <scope>NUCLEOTIDE SEQUENCE [LARGE SCALE GENOMIC DNA]</scope>
    <source>
        <strain evidence="4">SpSt-61</strain>
    </source>
</reference>
<dbReference type="GO" id="GO:0046168">
    <property type="term" value="P:glycerol-3-phosphate catabolic process"/>
    <property type="evidence" value="ECO:0007669"/>
    <property type="project" value="InterPro"/>
</dbReference>
<dbReference type="InterPro" id="IPR036291">
    <property type="entry name" value="NAD(P)-bd_dom_sf"/>
</dbReference>
<dbReference type="Pfam" id="PF01210">
    <property type="entry name" value="NAD_Gly3P_dh_N"/>
    <property type="match status" value="1"/>
</dbReference>
<organism evidence="4">
    <name type="scientific">Fervidobacterium pennivorans</name>
    <dbReference type="NCBI Taxonomy" id="93466"/>
    <lineage>
        <taxon>Bacteria</taxon>
        <taxon>Thermotogati</taxon>
        <taxon>Thermotogota</taxon>
        <taxon>Thermotogae</taxon>
        <taxon>Thermotogales</taxon>
        <taxon>Fervidobacteriaceae</taxon>
        <taxon>Fervidobacterium</taxon>
    </lineage>
</organism>
<dbReference type="Gene3D" id="1.10.1040.10">
    <property type="entry name" value="N-(1-d-carboxylethyl)-l-norvaline Dehydrogenase, domain 2"/>
    <property type="match status" value="1"/>
</dbReference>
<dbReference type="InterPro" id="IPR013328">
    <property type="entry name" value="6PGD_dom2"/>
</dbReference>
<dbReference type="GO" id="GO:0016616">
    <property type="term" value="F:oxidoreductase activity, acting on the CH-OH group of donors, NAD or NADP as acceptor"/>
    <property type="evidence" value="ECO:0007669"/>
    <property type="project" value="InterPro"/>
</dbReference>
<feature type="domain" description="Glycerol-3-phosphate dehydrogenase NAD-dependent N-terminal" evidence="2">
    <location>
        <begin position="3"/>
        <end position="101"/>
    </location>
</feature>
<dbReference type="InterPro" id="IPR008927">
    <property type="entry name" value="6-PGluconate_DH-like_C_sf"/>
</dbReference>
<feature type="domain" description="Opine dehydrogenase" evidence="3">
    <location>
        <begin position="182"/>
        <end position="326"/>
    </location>
</feature>
<dbReference type="InterPro" id="IPR003421">
    <property type="entry name" value="Opine_DH"/>
</dbReference>
<evidence type="ECO:0000256" key="1">
    <source>
        <dbReference type="ARBA" id="ARBA00023002"/>
    </source>
</evidence>
<name>A0A7V4KDB3_FERPE</name>